<dbReference type="Proteomes" id="UP000233766">
    <property type="component" value="Unassembled WGS sequence"/>
</dbReference>
<dbReference type="PANTHER" id="PTHR13078:SF56">
    <property type="entry name" value="PEROXISOMAL MULTIFUNCTIONAL ENZYME TYPE 2"/>
    <property type="match status" value="1"/>
</dbReference>
<dbReference type="InterPro" id="IPR002539">
    <property type="entry name" value="MaoC-like_dom"/>
</dbReference>
<dbReference type="Pfam" id="PF13452">
    <property type="entry name" value="FAS1_DH_region"/>
    <property type="match status" value="1"/>
</dbReference>
<dbReference type="GO" id="GO:0004300">
    <property type="term" value="F:enoyl-CoA hydratase activity"/>
    <property type="evidence" value="ECO:0007669"/>
    <property type="project" value="TreeGrafter"/>
</dbReference>
<evidence type="ECO:0000259" key="3">
    <source>
        <dbReference type="Pfam" id="PF13452"/>
    </source>
</evidence>
<evidence type="ECO:0000313" key="5">
    <source>
        <dbReference type="Proteomes" id="UP000233766"/>
    </source>
</evidence>
<dbReference type="InterPro" id="IPR039569">
    <property type="entry name" value="FAS1-like_DH_region"/>
</dbReference>
<dbReference type="RefSeq" id="WP_101467613.1">
    <property type="nucleotide sequence ID" value="NZ_PJMW01000002.1"/>
</dbReference>
<comment type="caution">
    <text evidence="4">The sequence shown here is derived from an EMBL/GenBank/DDBJ whole genome shotgun (WGS) entry which is preliminary data.</text>
</comment>
<reference evidence="4 5" key="1">
    <citation type="submission" date="2017-12" db="EMBL/GenBank/DDBJ databases">
        <title>Sequencing the genomes of 1000 Actinobacteria strains.</title>
        <authorList>
            <person name="Klenk H.-P."/>
        </authorList>
    </citation>
    <scope>NUCLEOTIDE SEQUENCE [LARGE SCALE GENOMIC DNA]</scope>
    <source>
        <strain evidence="4 5">DSM 44489</strain>
    </source>
</reference>
<dbReference type="GO" id="GO:0044594">
    <property type="term" value="F:17-beta-hydroxysteroid dehydrogenase (NAD+) activity"/>
    <property type="evidence" value="ECO:0007669"/>
    <property type="project" value="TreeGrafter"/>
</dbReference>
<feature type="domain" description="FAS1-like dehydratase" evidence="3">
    <location>
        <begin position="10"/>
        <end position="121"/>
    </location>
</feature>
<evidence type="ECO:0000313" key="4">
    <source>
        <dbReference type="EMBL" id="PKV81984.1"/>
    </source>
</evidence>
<organism evidence="4 5">
    <name type="scientific">Nocardia fluminea</name>
    <dbReference type="NCBI Taxonomy" id="134984"/>
    <lineage>
        <taxon>Bacteria</taxon>
        <taxon>Bacillati</taxon>
        <taxon>Actinomycetota</taxon>
        <taxon>Actinomycetes</taxon>
        <taxon>Mycobacteriales</taxon>
        <taxon>Nocardiaceae</taxon>
        <taxon>Nocardia</taxon>
    </lineage>
</organism>
<evidence type="ECO:0000259" key="2">
    <source>
        <dbReference type="Pfam" id="PF01575"/>
    </source>
</evidence>
<dbReference type="Gene3D" id="3.10.129.10">
    <property type="entry name" value="Hotdog Thioesterase"/>
    <property type="match status" value="1"/>
</dbReference>
<dbReference type="OrthoDB" id="5415111at2"/>
<sequence>MTKFDSSGLGKWSRERTFAVTRERLAEYAAATNDPITAHKSGDVASPVFAIVPVFESMLEPLFNVVPKELAGFGVHSAQEFVFHRPIEPGDTLVARGQMAGFDGKPNGTRGHVVMESRTPDGELVNSQHITVFVRGVDAGETIGEPAPGHAFPEALRGTEPLATVSQKVDEDQTFRYSPAAGDPMPIHLDAEFAEKMGLPGIIVHGLCTFAFASWAVLTEVADSDVRRLRRFAGRFAKPVLPGQELTTRIWQGDGGTFHFETSVGDDVVVKDGLVELR</sequence>
<accession>A0A2N3VK40</accession>
<dbReference type="GO" id="GO:0003857">
    <property type="term" value="F:(3S)-3-hydroxyacyl-CoA dehydrogenase (NAD+) activity"/>
    <property type="evidence" value="ECO:0007669"/>
    <property type="project" value="TreeGrafter"/>
</dbReference>
<keyword evidence="5" id="KW-1185">Reference proteome</keyword>
<dbReference type="PANTHER" id="PTHR13078">
    <property type="entry name" value="PEROXISOMAL MULTIFUNCTIONAL ENZYME TYPE 2-RELATED"/>
    <property type="match status" value="1"/>
</dbReference>
<feature type="domain" description="MaoC-like" evidence="2">
    <location>
        <begin position="158"/>
        <end position="256"/>
    </location>
</feature>
<evidence type="ECO:0000256" key="1">
    <source>
        <dbReference type="ARBA" id="ARBA00005254"/>
    </source>
</evidence>
<dbReference type="InterPro" id="IPR029069">
    <property type="entry name" value="HotDog_dom_sf"/>
</dbReference>
<proteinExistence type="inferred from homology"/>
<dbReference type="GO" id="GO:0006635">
    <property type="term" value="P:fatty acid beta-oxidation"/>
    <property type="evidence" value="ECO:0007669"/>
    <property type="project" value="TreeGrafter"/>
</dbReference>
<dbReference type="Pfam" id="PF01575">
    <property type="entry name" value="MaoC_dehydratas"/>
    <property type="match status" value="1"/>
</dbReference>
<comment type="similarity">
    <text evidence="1">Belongs to the enoyl-CoA hydratase/isomerase family.</text>
</comment>
<dbReference type="AlphaFoldDB" id="A0A2N3VK40"/>
<dbReference type="EMBL" id="PJMW01000002">
    <property type="protein sequence ID" value="PKV81984.1"/>
    <property type="molecule type" value="Genomic_DNA"/>
</dbReference>
<name>A0A2N3VK40_9NOCA</name>
<protein>
    <submittedName>
        <fullName evidence="4">Acyl dehydratase</fullName>
    </submittedName>
</protein>
<gene>
    <name evidence="4" type="ORF">ATK86_6467</name>
</gene>
<dbReference type="SUPFAM" id="SSF54637">
    <property type="entry name" value="Thioesterase/thiol ester dehydrase-isomerase"/>
    <property type="match status" value="2"/>
</dbReference>